<dbReference type="EMBL" id="KE145373">
    <property type="protein sequence ID" value="EPE24381.1"/>
    <property type="molecule type" value="Genomic_DNA"/>
</dbReference>
<evidence type="ECO:0000313" key="3">
    <source>
        <dbReference type="Proteomes" id="UP000016922"/>
    </source>
</evidence>
<reference evidence="2 3" key="1">
    <citation type="journal article" date="2013" name="BMC Genomics">
        <title>Genomics-driven discovery of the pneumocandin biosynthetic gene cluster in the fungus Glarea lozoyensis.</title>
        <authorList>
            <person name="Chen L."/>
            <person name="Yue Q."/>
            <person name="Zhang X."/>
            <person name="Xiang M."/>
            <person name="Wang C."/>
            <person name="Li S."/>
            <person name="Che Y."/>
            <person name="Ortiz-Lopez F.J."/>
            <person name="Bills G.F."/>
            <person name="Liu X."/>
            <person name="An Z."/>
        </authorList>
    </citation>
    <scope>NUCLEOTIDE SEQUENCE [LARGE SCALE GENOMIC DNA]</scope>
    <source>
        <strain evidence="3">ATCC 20868 / MF5171</strain>
    </source>
</reference>
<keyword evidence="3" id="KW-1185">Reference proteome</keyword>
<feature type="compositionally biased region" description="Basic residues" evidence="1">
    <location>
        <begin position="138"/>
        <end position="155"/>
    </location>
</feature>
<dbReference type="Proteomes" id="UP000016922">
    <property type="component" value="Unassembled WGS sequence"/>
</dbReference>
<feature type="compositionally biased region" description="Low complexity" evidence="1">
    <location>
        <begin position="171"/>
        <end position="184"/>
    </location>
</feature>
<accession>S3CX39</accession>
<organism evidence="2 3">
    <name type="scientific">Glarea lozoyensis (strain ATCC 20868 / MF5171)</name>
    <dbReference type="NCBI Taxonomy" id="1116229"/>
    <lineage>
        <taxon>Eukaryota</taxon>
        <taxon>Fungi</taxon>
        <taxon>Dikarya</taxon>
        <taxon>Ascomycota</taxon>
        <taxon>Pezizomycotina</taxon>
        <taxon>Leotiomycetes</taxon>
        <taxon>Helotiales</taxon>
        <taxon>Helotiaceae</taxon>
        <taxon>Glarea</taxon>
    </lineage>
</organism>
<dbReference type="RefSeq" id="XP_008088469.1">
    <property type="nucleotide sequence ID" value="XM_008090278.1"/>
</dbReference>
<name>S3CX39_GLAL2</name>
<dbReference type="AlphaFoldDB" id="S3CX39"/>
<dbReference type="HOGENOM" id="CLU_1415293_0_0_1"/>
<feature type="region of interest" description="Disordered" evidence="1">
    <location>
        <begin position="108"/>
        <end position="186"/>
    </location>
</feature>
<protein>
    <submittedName>
        <fullName evidence="2">Uncharacterized protein</fullName>
    </submittedName>
</protein>
<dbReference type="KEGG" id="glz:GLAREA_08233"/>
<evidence type="ECO:0000256" key="1">
    <source>
        <dbReference type="SAM" id="MobiDB-lite"/>
    </source>
</evidence>
<evidence type="ECO:0000313" key="2">
    <source>
        <dbReference type="EMBL" id="EPE24381.1"/>
    </source>
</evidence>
<dbReference type="GeneID" id="19467282"/>
<feature type="compositionally biased region" description="Basic and acidic residues" evidence="1">
    <location>
        <begin position="120"/>
        <end position="130"/>
    </location>
</feature>
<sequence>MALHTIATSMGFIPPAITLENLNVLQMPDTICKLSRSLSSFTSHPSPASESGPYIGFYWFCCHRRLREIITRVKGPCNTRNTLLSEVCRICGHVKCKDCLMKAQEAEDLSKPSITETSENEPKPTAEDSRNSQGLRMVPRKRRGNRRKLNPKAKSKPTETVKAIAEEDAEPTTPQEVVNTTTTEAFDEAILC</sequence>
<gene>
    <name evidence="2" type="ORF">GLAREA_08233</name>
</gene>
<proteinExistence type="predicted"/>